<dbReference type="HOGENOM" id="CLU_000422_13_3_7"/>
<dbReference type="InterPro" id="IPR006963">
    <property type="entry name" value="Mopterin_OxRdtase_4Fe-4S_dom"/>
</dbReference>
<evidence type="ECO:0000256" key="7">
    <source>
        <dbReference type="ARBA" id="ARBA00023004"/>
    </source>
</evidence>
<dbReference type="GO" id="GO:0043546">
    <property type="term" value="F:molybdopterin cofactor binding"/>
    <property type="evidence" value="ECO:0007669"/>
    <property type="project" value="InterPro"/>
</dbReference>
<dbReference type="PROSITE" id="PS51669">
    <property type="entry name" value="4FE4S_MOW_BIS_MGD"/>
    <property type="match status" value="1"/>
</dbReference>
<dbReference type="Gene3D" id="2.20.25.90">
    <property type="entry name" value="ADC-like domains"/>
    <property type="match status" value="1"/>
</dbReference>
<dbReference type="GO" id="GO:0051539">
    <property type="term" value="F:4 iron, 4 sulfur cluster binding"/>
    <property type="evidence" value="ECO:0007669"/>
    <property type="project" value="UniProtKB-KW"/>
</dbReference>
<evidence type="ECO:0000256" key="6">
    <source>
        <dbReference type="ARBA" id="ARBA00023002"/>
    </source>
</evidence>
<dbReference type="Pfam" id="PF04879">
    <property type="entry name" value="Molybdop_Fe4S4"/>
    <property type="match status" value="1"/>
</dbReference>
<sequence>MKTVYSVCGMCGTRCPVAVGVENGEAVWIQGNPHSATGSTLCPRGIAALALEKDSERPQSPLMRVGARGGHKWRAVRWEEALDAVAGKLRAIRDQYGPESVMFSHRGGPFTDLYKAFARGLGTPNIYSHSVTCTRNVDQACASVLGLDRGRLVIDYRESKHIVLQSRNALEALNLAEVAGITAARANGCKVTVMDVRATVSAAKADTFFFVRPGTDYAMNLAVLHVLISEKLYDPHMLPYIDGFGELEERVRPCTPEWAETETGIKADRIVRLARELAEAAPRVLWYPGWFTARYADSFVTVRSAYLINALLGSIGARGGMPISLSPKETGKRLRPLSALYPNITKPMADKADWQQPGLLHRAFDAAVTGDPYPVRAYISMRHNILSSLPDPDTLRSKLDKLDLIVAITTTWSPTADYADIVLPLSPALSRESILASKLGLKPQFFRRQRAVQPRFDTRADWEILCGLASRLGLDKLAFSRIEDIWNYQLEGTGLGIEAFDATGFVPLASAPRWKTLAETTLPTPSGKIEARSRLWAASGHDTLPPYTAPERPAAPDQFRVIPGRAALHTQASTTNNPLLSELAPTNTLWIHTERAQALGIADGDWVEVCTATGPVGRLRAKVTTGIHPEAVFMLHGFGRKTPQETRAFGKGVADEACMSSGLEHEDPLGGGLALQKHFVTIRKAEETN</sequence>
<dbReference type="GO" id="GO:0016491">
    <property type="term" value="F:oxidoreductase activity"/>
    <property type="evidence" value="ECO:0007669"/>
    <property type="project" value="UniProtKB-KW"/>
</dbReference>
<dbReference type="EMBL" id="ADCP02000001">
    <property type="protein sequence ID" value="EFV45501.1"/>
    <property type="molecule type" value="Genomic_DNA"/>
</dbReference>
<evidence type="ECO:0000259" key="9">
    <source>
        <dbReference type="PROSITE" id="PS51669"/>
    </source>
</evidence>
<keyword evidence="8" id="KW-0411">Iron-sulfur</keyword>
<proteinExistence type="inferred from homology"/>
<evidence type="ECO:0000256" key="5">
    <source>
        <dbReference type="ARBA" id="ARBA00022729"/>
    </source>
</evidence>
<keyword evidence="6" id="KW-0560">Oxidoreductase</keyword>
<dbReference type="PROSITE" id="PS00551">
    <property type="entry name" value="MOLYBDOPTERIN_PROK_1"/>
    <property type="match status" value="1"/>
</dbReference>
<organism evidence="10 11">
    <name type="scientific">Bilophila wadsworthia (strain 3_1_6)</name>
    <dbReference type="NCBI Taxonomy" id="563192"/>
    <lineage>
        <taxon>Bacteria</taxon>
        <taxon>Pseudomonadati</taxon>
        <taxon>Thermodesulfobacteriota</taxon>
        <taxon>Desulfovibrionia</taxon>
        <taxon>Desulfovibrionales</taxon>
        <taxon>Desulfovibrionaceae</taxon>
        <taxon>Bilophila</taxon>
    </lineage>
</organism>
<dbReference type="PANTHER" id="PTHR43742">
    <property type="entry name" value="TRIMETHYLAMINE-N-OXIDE REDUCTASE"/>
    <property type="match status" value="1"/>
</dbReference>
<dbReference type="InterPro" id="IPR006657">
    <property type="entry name" value="MoPterin_dinucl-bd_dom"/>
</dbReference>
<comment type="similarity">
    <text evidence="1">Belongs to the prokaryotic molybdopterin-containing oxidoreductase family.</text>
</comment>
<keyword evidence="2" id="KW-0004">4Fe-4S</keyword>
<dbReference type="GeneID" id="78085819"/>
<reference evidence="10 11" key="1">
    <citation type="submission" date="2010-10" db="EMBL/GenBank/DDBJ databases">
        <authorList>
            <consortium name="The Broad Institute Genome Sequencing Platform"/>
            <person name="Ward D."/>
            <person name="Earl A."/>
            <person name="Feldgarden M."/>
            <person name="Young S.K."/>
            <person name="Gargeya S."/>
            <person name="Zeng Q."/>
            <person name="Alvarado L."/>
            <person name="Berlin A."/>
            <person name="Bochicchio J."/>
            <person name="Chapman S.B."/>
            <person name="Chen Z."/>
            <person name="Freedman E."/>
            <person name="Gellesch M."/>
            <person name="Goldberg J."/>
            <person name="Griggs A."/>
            <person name="Gujja S."/>
            <person name="Heilman E."/>
            <person name="Heiman D."/>
            <person name="Howarth C."/>
            <person name="Mehta T."/>
            <person name="Neiman D."/>
            <person name="Pearson M."/>
            <person name="Roberts A."/>
            <person name="Saif S."/>
            <person name="Shea T."/>
            <person name="Shenoy N."/>
            <person name="Sisk P."/>
            <person name="Stolte C."/>
            <person name="Sykes S."/>
            <person name="White J."/>
            <person name="Yandava C."/>
            <person name="Allen-Vercoe E."/>
            <person name="Sibley C."/>
            <person name="Ambrose C.E."/>
            <person name="Strauss J."/>
            <person name="Daigneault M."/>
            <person name="Haas B."/>
            <person name="Nusbaum C."/>
            <person name="Birren B."/>
        </authorList>
    </citation>
    <scope>NUCLEOTIDE SEQUENCE [LARGE SCALE GENOMIC DNA]</scope>
    <source>
        <strain evidence="10 11">3_1_6</strain>
    </source>
</reference>
<dbReference type="SMART" id="SM00926">
    <property type="entry name" value="Molybdop_Fe4S4"/>
    <property type="match status" value="1"/>
</dbReference>
<dbReference type="GO" id="GO:0046872">
    <property type="term" value="F:metal ion binding"/>
    <property type="evidence" value="ECO:0007669"/>
    <property type="project" value="UniProtKB-KW"/>
</dbReference>
<keyword evidence="11" id="KW-1185">Reference proteome</keyword>
<dbReference type="InterPro" id="IPR027467">
    <property type="entry name" value="MopterinOxRdtase_cofactor_BS"/>
</dbReference>
<dbReference type="CDD" id="cd02778">
    <property type="entry name" value="MopB_CT_Thiosulfate-R-like"/>
    <property type="match status" value="1"/>
</dbReference>
<evidence type="ECO:0000256" key="1">
    <source>
        <dbReference type="ARBA" id="ARBA00010312"/>
    </source>
</evidence>
<keyword evidence="3" id="KW-0500">Molybdenum</keyword>
<dbReference type="Pfam" id="PF00384">
    <property type="entry name" value="Molybdopterin"/>
    <property type="match status" value="1"/>
</dbReference>
<feature type="domain" description="4Fe-4S Mo/W bis-MGD-type" evidence="9">
    <location>
        <begin position="1"/>
        <end position="56"/>
    </location>
</feature>
<dbReference type="Gene3D" id="2.40.40.20">
    <property type="match status" value="1"/>
</dbReference>
<name>E5Y3B6_BILW3</name>
<dbReference type="AlphaFoldDB" id="E5Y3B6"/>
<dbReference type="RefSeq" id="WP_005024980.1">
    <property type="nucleotide sequence ID" value="NZ_KE150238.1"/>
</dbReference>
<dbReference type="PANTHER" id="PTHR43742:SF9">
    <property type="entry name" value="TETRATHIONATE REDUCTASE SUBUNIT A"/>
    <property type="match status" value="1"/>
</dbReference>
<protein>
    <submittedName>
        <fullName evidence="10">Thiosulfate reductase</fullName>
    </submittedName>
</protein>
<dbReference type="SUPFAM" id="SSF53706">
    <property type="entry name" value="Formate dehydrogenase/DMSO reductase, domains 1-3"/>
    <property type="match status" value="1"/>
</dbReference>
<accession>E5Y3B6</accession>
<dbReference type="eggNOG" id="COG0243">
    <property type="taxonomic scope" value="Bacteria"/>
</dbReference>
<dbReference type="InterPro" id="IPR009010">
    <property type="entry name" value="Asp_de-COase-like_dom_sf"/>
</dbReference>
<dbReference type="Gene3D" id="3.30.2070.10">
    <property type="entry name" value="Formate dehydrogenase/DMSO reductase"/>
    <property type="match status" value="1"/>
</dbReference>
<comment type="caution">
    <text evidence="10">The sequence shown here is derived from an EMBL/GenBank/DDBJ whole genome shotgun (WGS) entry which is preliminary data.</text>
</comment>
<evidence type="ECO:0000256" key="3">
    <source>
        <dbReference type="ARBA" id="ARBA00022505"/>
    </source>
</evidence>
<dbReference type="Proteomes" id="UP000006034">
    <property type="component" value="Unassembled WGS sequence"/>
</dbReference>
<evidence type="ECO:0000256" key="4">
    <source>
        <dbReference type="ARBA" id="ARBA00022723"/>
    </source>
</evidence>
<dbReference type="STRING" id="563192.HMPREF0179_00677"/>
<evidence type="ECO:0000313" key="11">
    <source>
        <dbReference type="Proteomes" id="UP000006034"/>
    </source>
</evidence>
<evidence type="ECO:0000256" key="8">
    <source>
        <dbReference type="ARBA" id="ARBA00023014"/>
    </source>
</evidence>
<dbReference type="Pfam" id="PF01568">
    <property type="entry name" value="Molydop_binding"/>
    <property type="match status" value="1"/>
</dbReference>
<dbReference type="OrthoDB" id="9803192at2"/>
<dbReference type="SUPFAM" id="SSF50692">
    <property type="entry name" value="ADC-like"/>
    <property type="match status" value="1"/>
</dbReference>
<keyword evidence="5" id="KW-0732">Signal</keyword>
<keyword evidence="4" id="KW-0479">Metal-binding</keyword>
<keyword evidence="7" id="KW-0408">Iron</keyword>
<dbReference type="Gene3D" id="3.40.50.740">
    <property type="match status" value="1"/>
</dbReference>
<reference evidence="10 11" key="2">
    <citation type="submission" date="2013-04" db="EMBL/GenBank/DDBJ databases">
        <title>The Genome Sequence of Bilophila wadsworthia 3_1_6.</title>
        <authorList>
            <consortium name="The Broad Institute Genomics Platform"/>
            <person name="Earl A."/>
            <person name="Ward D."/>
            <person name="Feldgarden M."/>
            <person name="Gevers D."/>
            <person name="Sibley C."/>
            <person name="Strauss J."/>
            <person name="Allen-Vercoe E."/>
            <person name="Walker B."/>
            <person name="Young S."/>
            <person name="Zeng Q."/>
            <person name="Gargeya S."/>
            <person name="Fitzgerald M."/>
            <person name="Haas B."/>
            <person name="Abouelleil A."/>
            <person name="Allen A.W."/>
            <person name="Alvarado L."/>
            <person name="Arachchi H.M."/>
            <person name="Berlin A.M."/>
            <person name="Chapman S.B."/>
            <person name="Gainer-Dewar J."/>
            <person name="Goldberg J."/>
            <person name="Griggs A."/>
            <person name="Gujja S."/>
            <person name="Hansen M."/>
            <person name="Howarth C."/>
            <person name="Imamovic A."/>
            <person name="Ireland A."/>
            <person name="Larimer J."/>
            <person name="McCowan C."/>
            <person name="Murphy C."/>
            <person name="Pearson M."/>
            <person name="Poon T.W."/>
            <person name="Priest M."/>
            <person name="Roberts A."/>
            <person name="Saif S."/>
            <person name="Shea T."/>
            <person name="Sisk P."/>
            <person name="Sykes S."/>
            <person name="Wortman J."/>
            <person name="Nusbaum C."/>
            <person name="Birren B."/>
        </authorList>
    </citation>
    <scope>NUCLEOTIDE SEQUENCE [LARGE SCALE GENOMIC DNA]</scope>
    <source>
        <strain evidence="10 11">3_1_6</strain>
    </source>
</reference>
<dbReference type="InterPro" id="IPR006656">
    <property type="entry name" value="Mopterin_OxRdtase"/>
</dbReference>
<evidence type="ECO:0000313" key="10">
    <source>
        <dbReference type="EMBL" id="EFV45501.1"/>
    </source>
</evidence>
<evidence type="ECO:0000256" key="2">
    <source>
        <dbReference type="ARBA" id="ARBA00022485"/>
    </source>
</evidence>
<dbReference type="Gene3D" id="3.40.228.10">
    <property type="entry name" value="Dimethylsulfoxide Reductase, domain 2"/>
    <property type="match status" value="1"/>
</dbReference>
<dbReference type="InterPro" id="IPR050612">
    <property type="entry name" value="Prok_Mopterin_Oxidored"/>
</dbReference>
<gene>
    <name evidence="10" type="ORF">HMPREF0179_00677</name>
</gene>